<proteinExistence type="predicted"/>
<feature type="transmembrane region" description="Helical" evidence="4">
    <location>
        <begin position="143"/>
        <end position="164"/>
    </location>
</feature>
<dbReference type="PANTHER" id="PTHR11360:SF290">
    <property type="entry name" value="MONOCARBOXYLATE MFS PERMEASE"/>
    <property type="match status" value="1"/>
</dbReference>
<dbReference type="EMBL" id="JACORU010000010">
    <property type="protein sequence ID" value="MBC5767268.1"/>
    <property type="molecule type" value="Genomic_DNA"/>
</dbReference>
<protein>
    <submittedName>
        <fullName evidence="6">MFS transporter</fullName>
    </submittedName>
</protein>
<keyword evidence="1 4" id="KW-0812">Transmembrane</keyword>
<dbReference type="Proteomes" id="UP000596827">
    <property type="component" value="Unassembled WGS sequence"/>
</dbReference>
<feature type="transmembrane region" description="Helical" evidence="4">
    <location>
        <begin position="313"/>
        <end position="334"/>
    </location>
</feature>
<keyword evidence="2 4" id="KW-1133">Transmembrane helix</keyword>
<feature type="domain" description="Major facilitator superfamily (MFS) profile" evidence="5">
    <location>
        <begin position="20"/>
        <end position="402"/>
    </location>
</feature>
<feature type="transmembrane region" description="Helical" evidence="4">
    <location>
        <begin position="259"/>
        <end position="277"/>
    </location>
</feature>
<organism evidence="6 7">
    <name type="scientific">Ramlibacter albus</name>
    <dbReference type="NCBI Taxonomy" id="2079448"/>
    <lineage>
        <taxon>Bacteria</taxon>
        <taxon>Pseudomonadati</taxon>
        <taxon>Pseudomonadota</taxon>
        <taxon>Betaproteobacteria</taxon>
        <taxon>Burkholderiales</taxon>
        <taxon>Comamonadaceae</taxon>
        <taxon>Ramlibacter</taxon>
    </lineage>
</organism>
<sequence>MSTLAAPAGATLPNERLAGWIVAACAVMVMMGFGAIVNMAVFLAPLAAEFGWSRGELSLAYSFATIGTGIGGIVMGHFADRLPVRRLALCGAIVPGVALLLLARMTTTFELYLLHAVMGLFGIGALMAPLNSTAAMWLAKRPGFAIGLVNAGGALGQGVLPYFARHLVLVEGWRSAYATCGVVYLAIMVPLAFFVRDAPRPPAAELAAAAAAPSPYRVSRQAMMAWLCVAVVFCCTCMATPIMHVATFGADRGLGPRESAGLLAVMMVCGMMGRIGFGKVADRFGNLQAYMVASAGQTLFTALFPFAQTRAELYVLSAAFGLMFSGSMTSLILCAREYAPVGRTGLFIGIGMFFGWVGMALGGWQGGLFYDLCGNYDTSFFNGGLSGVANLLVLGLLWALSRPRGADNRSPS</sequence>
<gene>
    <name evidence="6" type="ORF">H8R02_22565</name>
</gene>
<dbReference type="PANTHER" id="PTHR11360">
    <property type="entry name" value="MONOCARBOXYLATE TRANSPORTER"/>
    <property type="match status" value="1"/>
</dbReference>
<dbReference type="RefSeq" id="WP_187083758.1">
    <property type="nucleotide sequence ID" value="NZ_JACORU010000010.1"/>
</dbReference>
<dbReference type="Pfam" id="PF07690">
    <property type="entry name" value="MFS_1"/>
    <property type="match status" value="1"/>
</dbReference>
<reference evidence="6" key="1">
    <citation type="submission" date="2020-08" db="EMBL/GenBank/DDBJ databases">
        <title>Ramlibacter sp. GTP1 16S ribosomal RNA gene genome sequencing and assembly.</title>
        <authorList>
            <person name="Kang M."/>
        </authorList>
    </citation>
    <scope>NUCLEOTIDE SEQUENCE</scope>
    <source>
        <strain evidence="6">GTP1</strain>
    </source>
</reference>
<feature type="transmembrane region" description="Helical" evidence="4">
    <location>
        <begin position="379"/>
        <end position="400"/>
    </location>
</feature>
<feature type="transmembrane region" description="Helical" evidence="4">
    <location>
        <begin position="86"/>
        <end position="105"/>
    </location>
</feature>
<accession>A0A923MBC6</accession>
<dbReference type="InterPro" id="IPR020846">
    <property type="entry name" value="MFS_dom"/>
</dbReference>
<dbReference type="GO" id="GO:0022857">
    <property type="term" value="F:transmembrane transporter activity"/>
    <property type="evidence" value="ECO:0007669"/>
    <property type="project" value="InterPro"/>
</dbReference>
<feature type="transmembrane region" description="Helical" evidence="4">
    <location>
        <begin position="176"/>
        <end position="195"/>
    </location>
</feature>
<feature type="transmembrane region" description="Helical" evidence="4">
    <location>
        <begin position="346"/>
        <end position="367"/>
    </location>
</feature>
<keyword evidence="3 4" id="KW-0472">Membrane</keyword>
<keyword evidence="7" id="KW-1185">Reference proteome</keyword>
<dbReference type="Gene3D" id="1.20.1250.20">
    <property type="entry name" value="MFS general substrate transporter like domains"/>
    <property type="match status" value="2"/>
</dbReference>
<dbReference type="AlphaFoldDB" id="A0A923MBC6"/>
<evidence type="ECO:0000256" key="1">
    <source>
        <dbReference type="ARBA" id="ARBA00022692"/>
    </source>
</evidence>
<comment type="caution">
    <text evidence="6">The sequence shown here is derived from an EMBL/GenBank/DDBJ whole genome shotgun (WGS) entry which is preliminary data.</text>
</comment>
<feature type="transmembrane region" description="Helical" evidence="4">
    <location>
        <begin position="289"/>
        <end position="307"/>
    </location>
</feature>
<dbReference type="SUPFAM" id="SSF103473">
    <property type="entry name" value="MFS general substrate transporter"/>
    <property type="match status" value="1"/>
</dbReference>
<feature type="transmembrane region" description="Helical" evidence="4">
    <location>
        <begin position="20"/>
        <end position="47"/>
    </location>
</feature>
<dbReference type="InterPro" id="IPR050327">
    <property type="entry name" value="Proton-linked_MCT"/>
</dbReference>
<feature type="transmembrane region" description="Helical" evidence="4">
    <location>
        <begin position="111"/>
        <end position="131"/>
    </location>
</feature>
<name>A0A923MBC6_9BURK</name>
<evidence type="ECO:0000256" key="2">
    <source>
        <dbReference type="ARBA" id="ARBA00022989"/>
    </source>
</evidence>
<dbReference type="InterPro" id="IPR036259">
    <property type="entry name" value="MFS_trans_sf"/>
</dbReference>
<evidence type="ECO:0000313" key="7">
    <source>
        <dbReference type="Proteomes" id="UP000596827"/>
    </source>
</evidence>
<feature type="transmembrane region" description="Helical" evidence="4">
    <location>
        <begin position="224"/>
        <end position="247"/>
    </location>
</feature>
<evidence type="ECO:0000259" key="5">
    <source>
        <dbReference type="PROSITE" id="PS50850"/>
    </source>
</evidence>
<evidence type="ECO:0000313" key="6">
    <source>
        <dbReference type="EMBL" id="MBC5767268.1"/>
    </source>
</evidence>
<feature type="transmembrane region" description="Helical" evidence="4">
    <location>
        <begin position="59"/>
        <end position="79"/>
    </location>
</feature>
<dbReference type="InterPro" id="IPR011701">
    <property type="entry name" value="MFS"/>
</dbReference>
<dbReference type="PROSITE" id="PS50850">
    <property type="entry name" value="MFS"/>
    <property type="match status" value="1"/>
</dbReference>
<evidence type="ECO:0000256" key="4">
    <source>
        <dbReference type="SAM" id="Phobius"/>
    </source>
</evidence>
<evidence type="ECO:0000256" key="3">
    <source>
        <dbReference type="ARBA" id="ARBA00023136"/>
    </source>
</evidence>